<dbReference type="STRING" id="270351.Maq22A_c26215"/>
<dbReference type="InterPro" id="IPR018968">
    <property type="entry name" value="Phasin"/>
</dbReference>
<sequence length="128" mass="14081">MSSTQKPFEIPSEMRDFAEKGVQNARTAFGTFLGSARKLAETVQTSTQTSQTGMGTAVARGFDYTEQHATATFDLAEKLVRTRDVKEALELQGEYMRNQMSALQTQAKEFATLSESIKADMTKAQAKA</sequence>
<protein>
    <submittedName>
        <fullName evidence="2">Phasin</fullName>
    </submittedName>
</protein>
<name>A0A0C6FXQ3_9HYPH</name>
<dbReference type="Pfam" id="PF09361">
    <property type="entry name" value="Phasin_2"/>
    <property type="match status" value="1"/>
</dbReference>
<gene>
    <name evidence="2" type="ORF">Maq22A_c26215</name>
</gene>
<dbReference type="AlphaFoldDB" id="A0A0C6FXQ3"/>
<dbReference type="EMBL" id="AP014704">
    <property type="protein sequence ID" value="BAQ48115.1"/>
    <property type="molecule type" value="Genomic_DNA"/>
</dbReference>
<evidence type="ECO:0000259" key="1">
    <source>
        <dbReference type="Pfam" id="PF09361"/>
    </source>
</evidence>
<reference evidence="2 3" key="1">
    <citation type="journal article" date="2015" name="Genome Announc.">
        <title>Complete Genome Sequence of Methylobacterium aquaticum Strain 22A, Isolated from Racomitrium japonicum Moss.</title>
        <authorList>
            <person name="Tani A."/>
            <person name="Ogura Y."/>
            <person name="Hayashi T."/>
            <person name="Kimbara K."/>
        </authorList>
    </citation>
    <scope>NUCLEOTIDE SEQUENCE [LARGE SCALE GENOMIC DNA]</scope>
    <source>
        <strain evidence="2 3">MA-22A</strain>
    </source>
</reference>
<reference evidence="3" key="2">
    <citation type="submission" date="2015-01" db="EMBL/GenBank/DDBJ databases">
        <title>Complete genome sequence of Methylobacterium aquaticum strain 22A.</title>
        <authorList>
            <person name="Tani A."/>
            <person name="Ogura Y."/>
            <person name="Hayashi T."/>
        </authorList>
    </citation>
    <scope>NUCLEOTIDE SEQUENCE [LARGE SCALE GENOMIC DNA]</scope>
    <source>
        <strain evidence="3">MA-22A</strain>
    </source>
</reference>
<dbReference type="RefSeq" id="WP_244533385.1">
    <property type="nucleotide sequence ID" value="NZ_AP014704.1"/>
</dbReference>
<feature type="domain" description="Phasin" evidence="1">
    <location>
        <begin position="32"/>
        <end position="124"/>
    </location>
</feature>
<organism evidence="2 3">
    <name type="scientific">Methylobacterium aquaticum</name>
    <dbReference type="NCBI Taxonomy" id="270351"/>
    <lineage>
        <taxon>Bacteria</taxon>
        <taxon>Pseudomonadati</taxon>
        <taxon>Pseudomonadota</taxon>
        <taxon>Alphaproteobacteria</taxon>
        <taxon>Hyphomicrobiales</taxon>
        <taxon>Methylobacteriaceae</taxon>
        <taxon>Methylobacterium</taxon>
    </lineage>
</organism>
<dbReference type="NCBIfam" id="TIGR01985">
    <property type="entry name" value="phasin_2"/>
    <property type="match status" value="1"/>
</dbReference>
<accession>A0A0C6FXQ3</accession>
<dbReference type="Proteomes" id="UP000061432">
    <property type="component" value="Chromosome"/>
</dbReference>
<dbReference type="PATRIC" id="fig|270351.10.peg.5032"/>
<dbReference type="InterPro" id="IPR010234">
    <property type="entry name" value="Phasin_subfam-2"/>
</dbReference>
<evidence type="ECO:0000313" key="3">
    <source>
        <dbReference type="Proteomes" id="UP000061432"/>
    </source>
</evidence>
<dbReference type="KEGG" id="maqu:Maq22A_c26215"/>
<evidence type="ECO:0000313" key="2">
    <source>
        <dbReference type="EMBL" id="BAQ48115.1"/>
    </source>
</evidence>
<proteinExistence type="predicted"/>